<reference evidence="3 4" key="1">
    <citation type="submission" date="2014-08" db="EMBL/GenBank/DDBJ databases">
        <title>Complete genome sequence of Corynebacterium phocae M408/89/1(T)(=DSM 44612(T)), isolated from the common seal (Phoca vitulina).</title>
        <authorList>
            <person name="Ruckert C."/>
            <person name="Albersmeier A."/>
            <person name="Winkler A."/>
            <person name="Kalinowski J."/>
        </authorList>
    </citation>
    <scope>NUCLEOTIDE SEQUENCE [LARGE SCALE GENOMIC DNA]</scope>
    <source>
        <strain evidence="3 4">M408/89/1</strain>
    </source>
</reference>
<keyword evidence="4" id="KW-1185">Reference proteome</keyword>
<evidence type="ECO:0000313" key="3">
    <source>
        <dbReference type="EMBL" id="APT92672.1"/>
    </source>
</evidence>
<feature type="chain" id="PRO_5039188120" description="Cell wall-binding repeat 2 family protein" evidence="2">
    <location>
        <begin position="28"/>
        <end position="506"/>
    </location>
</feature>
<dbReference type="Proteomes" id="UP000185491">
    <property type="component" value="Chromosome"/>
</dbReference>
<accession>A0A1L7D415</accession>
<organism evidence="3 4">
    <name type="scientific">Corynebacterium phocae</name>
    <dbReference type="NCBI Taxonomy" id="161895"/>
    <lineage>
        <taxon>Bacteria</taxon>
        <taxon>Bacillati</taxon>
        <taxon>Actinomycetota</taxon>
        <taxon>Actinomycetes</taxon>
        <taxon>Mycobacteriales</taxon>
        <taxon>Corynebacteriaceae</taxon>
        <taxon>Corynebacterium</taxon>
    </lineage>
</organism>
<name>A0A1L7D415_9CORY</name>
<evidence type="ECO:0000256" key="2">
    <source>
        <dbReference type="SAM" id="SignalP"/>
    </source>
</evidence>
<dbReference type="STRING" id="161895.CPHO_06945"/>
<sequence>MNKPFSRTPFHLAAAVTAAALTLSACSPDELGFGQGAEPAVSGKQGQDPAAEPEKPTAFAPRVEGDPLGFFTSERKDLEEKGLPTDKVVVADAATELAAARFAVENGLPMLGADQVGELAGLDATEVVAFGEVDTTGFTGTVTPGVLPEAPEQLNPYEVAQAVAQAPARATSKVTALVTPNTPLADIATARAAGATVLVLTVGDPREISESMAAVKAGNTVAIGPDFGTQEQFQAKVELVSNGELPGGGGLVFPGRRMIALYGHPSGPALGVMGEQDPAGAVARVQELVGQYQQLTQYPVIPAFEIIATVASSSPGDDGDYANETEPADLVPYIDAITQAGGYAVLDLQPGRASLVEQAKIYEDLLKRPNVGLALDPEWKIGPDEVPMTNIGHVEAAEVDEVSQWLADLVRDNNLPQKAFVLHQFQLQMIRNREALNLDHPELAFVLHADGHGAPGVKMETWDAMRQDLQPEFFMAWKNFIDEDSPMHTPAETYSINPRPWFVSYQ</sequence>
<evidence type="ECO:0008006" key="5">
    <source>
        <dbReference type="Google" id="ProtNLM"/>
    </source>
</evidence>
<dbReference type="AlphaFoldDB" id="A0A1L7D415"/>
<evidence type="ECO:0000313" key="4">
    <source>
        <dbReference type="Proteomes" id="UP000185491"/>
    </source>
</evidence>
<feature type="region of interest" description="Disordered" evidence="1">
    <location>
        <begin position="34"/>
        <end position="66"/>
    </location>
</feature>
<dbReference type="PROSITE" id="PS51257">
    <property type="entry name" value="PROKAR_LIPOPROTEIN"/>
    <property type="match status" value="1"/>
</dbReference>
<evidence type="ECO:0000256" key="1">
    <source>
        <dbReference type="SAM" id="MobiDB-lite"/>
    </source>
</evidence>
<keyword evidence="2" id="KW-0732">Signal</keyword>
<dbReference type="OrthoDB" id="9812120at2"/>
<dbReference type="EMBL" id="CP009249">
    <property type="protein sequence ID" value="APT92672.1"/>
    <property type="molecule type" value="Genomic_DNA"/>
</dbReference>
<feature type="signal peptide" evidence="2">
    <location>
        <begin position="1"/>
        <end position="27"/>
    </location>
</feature>
<dbReference type="KEGG" id="cpho:CPHO_06945"/>
<dbReference type="RefSeq" id="WP_075734381.1">
    <property type="nucleotide sequence ID" value="NZ_CP009249.1"/>
</dbReference>
<gene>
    <name evidence="3" type="ORF">CPHO_06945</name>
</gene>
<protein>
    <recommendedName>
        <fullName evidence="5">Cell wall-binding repeat 2 family protein</fullName>
    </recommendedName>
</protein>
<proteinExistence type="predicted"/>